<gene>
    <name evidence="2" type="ORF">BG006_006269</name>
</gene>
<comment type="caution">
    <text evidence="2">The sequence shown here is derived from an EMBL/GenBank/DDBJ whole genome shotgun (WGS) entry which is preliminary data.</text>
</comment>
<dbReference type="CDD" id="cd09917">
    <property type="entry name" value="F-box_SF"/>
    <property type="match status" value="1"/>
</dbReference>
<evidence type="ECO:0000259" key="1">
    <source>
        <dbReference type="Pfam" id="PF00646"/>
    </source>
</evidence>
<feature type="domain" description="F-box" evidence="1">
    <location>
        <begin position="61"/>
        <end position="96"/>
    </location>
</feature>
<dbReference type="SUPFAM" id="SSF81383">
    <property type="entry name" value="F-box domain"/>
    <property type="match status" value="1"/>
</dbReference>
<dbReference type="EMBL" id="JAAAUY010000037">
    <property type="protein sequence ID" value="KAF9337091.1"/>
    <property type="molecule type" value="Genomic_DNA"/>
</dbReference>
<protein>
    <recommendedName>
        <fullName evidence="1">F-box domain-containing protein</fullName>
    </recommendedName>
</protein>
<evidence type="ECO:0000313" key="3">
    <source>
        <dbReference type="Proteomes" id="UP000696485"/>
    </source>
</evidence>
<organism evidence="2 3">
    <name type="scientific">Podila minutissima</name>
    <dbReference type="NCBI Taxonomy" id="64525"/>
    <lineage>
        <taxon>Eukaryota</taxon>
        <taxon>Fungi</taxon>
        <taxon>Fungi incertae sedis</taxon>
        <taxon>Mucoromycota</taxon>
        <taxon>Mortierellomycotina</taxon>
        <taxon>Mortierellomycetes</taxon>
        <taxon>Mortierellales</taxon>
        <taxon>Mortierellaceae</taxon>
        <taxon>Podila</taxon>
    </lineage>
</organism>
<dbReference type="Proteomes" id="UP000696485">
    <property type="component" value="Unassembled WGS sequence"/>
</dbReference>
<keyword evidence="3" id="KW-1185">Reference proteome</keyword>
<proteinExistence type="predicted"/>
<name>A0A9P5SUG7_9FUNG</name>
<reference evidence="2" key="1">
    <citation type="journal article" date="2020" name="Fungal Divers.">
        <title>Resolving the Mortierellaceae phylogeny through synthesis of multi-gene phylogenetics and phylogenomics.</title>
        <authorList>
            <person name="Vandepol N."/>
            <person name="Liber J."/>
            <person name="Desiro A."/>
            <person name="Na H."/>
            <person name="Kennedy M."/>
            <person name="Barry K."/>
            <person name="Grigoriev I.V."/>
            <person name="Miller A.N."/>
            <person name="O'Donnell K."/>
            <person name="Stajich J.E."/>
            <person name="Bonito G."/>
        </authorList>
    </citation>
    <scope>NUCLEOTIDE SEQUENCE</scope>
    <source>
        <strain evidence="2">NVP1</strain>
    </source>
</reference>
<accession>A0A9P5SUG7</accession>
<dbReference type="Pfam" id="PF00646">
    <property type="entry name" value="F-box"/>
    <property type="match status" value="1"/>
</dbReference>
<dbReference type="AlphaFoldDB" id="A0A9P5SUG7"/>
<evidence type="ECO:0000313" key="2">
    <source>
        <dbReference type="EMBL" id="KAF9337091.1"/>
    </source>
</evidence>
<dbReference type="InterPro" id="IPR001810">
    <property type="entry name" value="F-box_dom"/>
</dbReference>
<dbReference type="InterPro" id="IPR036047">
    <property type="entry name" value="F-box-like_dom_sf"/>
</dbReference>
<sequence length="203" mass="23376">MIKGTIFELDDFELGEGDNDFFLDDIQVAPRVRTKSKPRTQRNKAKTTPKSEPVYTRPLIFPHEILEFVCEHLSQATLRFCASLVSKQWHAVCNRFIRRVGVWEALANDYQDALLAKLPNLNALESWATHDPDVANKRICKADVYITEPLNQPEMMDLILTQCLKIEWVQLELYGTSDQLTMDLRSDHCPTHKSLALHGSEFF</sequence>